<evidence type="ECO:0000256" key="7">
    <source>
        <dbReference type="SAM" id="Phobius"/>
    </source>
</evidence>
<evidence type="ECO:0008006" key="10">
    <source>
        <dbReference type="Google" id="ProtNLM"/>
    </source>
</evidence>
<feature type="transmembrane region" description="Helical" evidence="7">
    <location>
        <begin position="68"/>
        <end position="87"/>
    </location>
</feature>
<gene>
    <name evidence="8" type="ORF">SAMN04489842_3970</name>
</gene>
<name>A0A1H1J0R2_NATTX</name>
<sequence>MLAVLLTDRSHMLAANFEVYQVAAETALAGGDFYAVAPDRFPNFFYLYPPITIVPFLPFTAVGLWTGFLAHTLIEVALGLAFAWLLVRWIERYRTLETIDYALIAGFVVGSIHTVPSLVYGQVNLRMALLIAVGLFLLERAVTADDSHSAMRLETFAGIALAGAALLKVFPAAIGLWLLRLRAWWTVAAAVATGVGGLTLGALVFGLERTRTFFLEALLPRSDGDAFAGGLDPAEPYVTIRRPLSVLFDLEPTLLSILAAVVLLVPLAYVYTGIDSPRDRLVGAHATVLVVFVYFPSFPLYYVITFGTLIPLLYVLEDRSVRLLFVGGALLANLALTGGTLEDVAAVAPPAVAGPLLAVGMPFLTLSTPVLAGVIAMLSGCVLYRHRRSVE</sequence>
<dbReference type="GO" id="GO:0016758">
    <property type="term" value="F:hexosyltransferase activity"/>
    <property type="evidence" value="ECO:0007669"/>
    <property type="project" value="InterPro"/>
</dbReference>
<evidence type="ECO:0000256" key="2">
    <source>
        <dbReference type="ARBA" id="ARBA00022475"/>
    </source>
</evidence>
<feature type="transmembrane region" description="Helical" evidence="7">
    <location>
        <begin position="323"/>
        <end position="341"/>
    </location>
</feature>
<feature type="transmembrane region" description="Helical" evidence="7">
    <location>
        <begin position="250"/>
        <end position="271"/>
    </location>
</feature>
<dbReference type="InterPro" id="IPR018584">
    <property type="entry name" value="GT87"/>
</dbReference>
<keyword evidence="3" id="KW-0808">Transferase</keyword>
<protein>
    <recommendedName>
        <fullName evidence="10">DUF2029 domain-containing protein</fullName>
    </recommendedName>
</protein>
<dbReference type="EMBL" id="FNLC01000007">
    <property type="protein sequence ID" value="SDR43519.1"/>
    <property type="molecule type" value="Genomic_DNA"/>
</dbReference>
<evidence type="ECO:0000256" key="6">
    <source>
        <dbReference type="ARBA" id="ARBA00023136"/>
    </source>
</evidence>
<evidence type="ECO:0000256" key="1">
    <source>
        <dbReference type="ARBA" id="ARBA00004651"/>
    </source>
</evidence>
<evidence type="ECO:0000256" key="4">
    <source>
        <dbReference type="ARBA" id="ARBA00022692"/>
    </source>
</evidence>
<proteinExistence type="predicted"/>
<evidence type="ECO:0000313" key="9">
    <source>
        <dbReference type="Proteomes" id="UP000198848"/>
    </source>
</evidence>
<dbReference type="Proteomes" id="UP000198848">
    <property type="component" value="Unassembled WGS sequence"/>
</dbReference>
<feature type="transmembrane region" description="Helical" evidence="7">
    <location>
        <begin position="155"/>
        <end position="178"/>
    </location>
</feature>
<keyword evidence="5 7" id="KW-1133">Transmembrane helix</keyword>
<dbReference type="STRING" id="1095778.SAMN04489842_3970"/>
<comment type="subcellular location">
    <subcellularLocation>
        <location evidence="1">Cell membrane</location>
        <topology evidence="1">Multi-pass membrane protein</topology>
    </subcellularLocation>
</comment>
<keyword evidence="6 7" id="KW-0472">Membrane</keyword>
<keyword evidence="2" id="KW-1003">Cell membrane</keyword>
<keyword evidence="9" id="KW-1185">Reference proteome</keyword>
<feature type="transmembrane region" description="Helical" evidence="7">
    <location>
        <begin position="44"/>
        <end position="62"/>
    </location>
</feature>
<evidence type="ECO:0000256" key="5">
    <source>
        <dbReference type="ARBA" id="ARBA00022989"/>
    </source>
</evidence>
<keyword evidence="4 7" id="KW-0812">Transmembrane</keyword>
<dbReference type="Pfam" id="PF09594">
    <property type="entry name" value="GT87"/>
    <property type="match status" value="1"/>
</dbReference>
<evidence type="ECO:0000313" key="8">
    <source>
        <dbReference type="EMBL" id="SDR43519.1"/>
    </source>
</evidence>
<dbReference type="GO" id="GO:0005886">
    <property type="term" value="C:plasma membrane"/>
    <property type="evidence" value="ECO:0007669"/>
    <property type="project" value="UniProtKB-SubCell"/>
</dbReference>
<feature type="transmembrane region" description="Helical" evidence="7">
    <location>
        <begin position="184"/>
        <end position="207"/>
    </location>
</feature>
<feature type="transmembrane region" description="Helical" evidence="7">
    <location>
        <begin position="361"/>
        <end position="384"/>
    </location>
</feature>
<accession>A0A1H1J0R2</accession>
<reference evidence="9" key="1">
    <citation type="submission" date="2016-10" db="EMBL/GenBank/DDBJ databases">
        <authorList>
            <person name="Varghese N."/>
            <person name="Submissions S."/>
        </authorList>
    </citation>
    <scope>NUCLEOTIDE SEQUENCE [LARGE SCALE GENOMIC DNA]</scope>
    <source>
        <strain evidence="9">DSM 24767</strain>
    </source>
</reference>
<feature type="transmembrane region" description="Helical" evidence="7">
    <location>
        <begin position="99"/>
        <end position="119"/>
    </location>
</feature>
<feature type="transmembrane region" description="Helical" evidence="7">
    <location>
        <begin position="291"/>
        <end position="316"/>
    </location>
</feature>
<dbReference type="AlphaFoldDB" id="A0A1H1J0R2"/>
<organism evidence="8 9">
    <name type="scientific">Natronobacterium texcoconense</name>
    <dbReference type="NCBI Taxonomy" id="1095778"/>
    <lineage>
        <taxon>Archaea</taxon>
        <taxon>Methanobacteriati</taxon>
        <taxon>Methanobacteriota</taxon>
        <taxon>Stenosarchaea group</taxon>
        <taxon>Halobacteria</taxon>
        <taxon>Halobacteriales</taxon>
        <taxon>Natrialbaceae</taxon>
        <taxon>Natronobacterium</taxon>
    </lineage>
</organism>
<evidence type="ECO:0000256" key="3">
    <source>
        <dbReference type="ARBA" id="ARBA00022679"/>
    </source>
</evidence>
<feature type="transmembrane region" description="Helical" evidence="7">
    <location>
        <begin position="125"/>
        <end position="143"/>
    </location>
</feature>